<accession>A0A8S5Q884</accession>
<organism evidence="1">
    <name type="scientific">Siphoviridae sp. ctf8W5</name>
    <dbReference type="NCBI Taxonomy" id="2825595"/>
    <lineage>
        <taxon>Viruses</taxon>
        <taxon>Duplodnaviria</taxon>
        <taxon>Heunggongvirae</taxon>
        <taxon>Uroviricota</taxon>
        <taxon>Caudoviricetes</taxon>
    </lineage>
</organism>
<dbReference type="EMBL" id="BK015597">
    <property type="protein sequence ID" value="DAE14957.1"/>
    <property type="molecule type" value="Genomic_DNA"/>
</dbReference>
<evidence type="ECO:0000313" key="1">
    <source>
        <dbReference type="EMBL" id="DAE14957.1"/>
    </source>
</evidence>
<reference evidence="1" key="1">
    <citation type="journal article" date="2021" name="Proc. Natl. Acad. Sci. U.S.A.">
        <title>A Catalog of Tens of Thousands of Viruses from Human Metagenomes Reveals Hidden Associations with Chronic Diseases.</title>
        <authorList>
            <person name="Tisza M.J."/>
            <person name="Buck C.B."/>
        </authorList>
    </citation>
    <scope>NUCLEOTIDE SEQUENCE</scope>
    <source>
        <strain evidence="1">Ctf8W5</strain>
    </source>
</reference>
<protein>
    <submittedName>
        <fullName evidence="1">Uncharacterized protein</fullName>
    </submittedName>
</protein>
<proteinExistence type="predicted"/>
<name>A0A8S5Q884_9CAUD</name>
<sequence length="171" mass="19885">MTKTIERFNHNNYNLVDAMTKYRGAEFADNVIKKRIEMKQFEISRIETGWQVAFWADQYTQIIFPPLKSQKLAVVDASIDLLAYGKYGKYARVEDVSVEYFFGQGCKSCINEELIDRISHSKMQIIHDEVVGDDCWWITTGFRVCGFYSTEDQAQRALNKLKQEIDSKKNA</sequence>